<dbReference type="EMBL" id="ADAS02000113">
    <property type="protein sequence ID" value="OAV89958.1"/>
    <property type="molecule type" value="Genomic_DNA"/>
</dbReference>
<accession>A0A0C4FC79</accession>
<evidence type="ECO:0000313" key="4">
    <source>
        <dbReference type="Proteomes" id="UP000005240"/>
    </source>
</evidence>
<sequence length="97" mass="10144">MHGNNAATVAYEHEKMNNSMEALVADIGPEAGGEAGGNTPIANTDDVQAARDCQGTVGLTAAEDELDPQTGHKDNSSWHFDAASQVLSHPQPTHAHL</sequence>
<organism evidence="2">
    <name type="scientific">Puccinia triticina (isolate 1-1 / race 1 (BBBD))</name>
    <name type="common">Brown leaf rust fungus</name>
    <dbReference type="NCBI Taxonomy" id="630390"/>
    <lineage>
        <taxon>Eukaryota</taxon>
        <taxon>Fungi</taxon>
        <taxon>Dikarya</taxon>
        <taxon>Basidiomycota</taxon>
        <taxon>Pucciniomycotina</taxon>
        <taxon>Pucciniomycetes</taxon>
        <taxon>Pucciniales</taxon>
        <taxon>Pucciniaceae</taxon>
        <taxon>Puccinia</taxon>
    </lineage>
</organism>
<gene>
    <name evidence="2" type="ORF">PTTG_10831</name>
</gene>
<reference evidence="3" key="4">
    <citation type="submission" date="2025-05" db="UniProtKB">
        <authorList>
            <consortium name="EnsemblFungi"/>
        </authorList>
    </citation>
    <scope>IDENTIFICATION</scope>
    <source>
        <strain evidence="3">isolate 1-1 / race 1 (BBBD)</strain>
    </source>
</reference>
<dbReference type="VEuPathDB" id="FungiDB:PTTG_10831"/>
<reference evidence="3 4" key="3">
    <citation type="journal article" date="2017" name="G3 (Bethesda)">
        <title>Comparative analysis highlights variable genome content of wheat rusts and divergence of the mating loci.</title>
        <authorList>
            <person name="Cuomo C.A."/>
            <person name="Bakkeren G."/>
            <person name="Khalil H.B."/>
            <person name="Panwar V."/>
            <person name="Joly D."/>
            <person name="Linning R."/>
            <person name="Sakthikumar S."/>
            <person name="Song X."/>
            <person name="Adiconis X."/>
            <person name="Fan L."/>
            <person name="Goldberg J.M."/>
            <person name="Levin J.Z."/>
            <person name="Young S."/>
            <person name="Zeng Q."/>
            <person name="Anikster Y."/>
            <person name="Bruce M."/>
            <person name="Wang M."/>
            <person name="Yin C."/>
            <person name="McCallum B."/>
            <person name="Szabo L.J."/>
            <person name="Hulbert S."/>
            <person name="Chen X."/>
            <person name="Fellers J.P."/>
        </authorList>
    </citation>
    <scope>NUCLEOTIDE SEQUENCE</scope>
    <source>
        <strain evidence="3">isolate 1-1 / race 1 (BBBD)</strain>
        <strain evidence="4">Isolate 1-1 / race 1 (BBBD)</strain>
    </source>
</reference>
<reference evidence="2" key="1">
    <citation type="submission" date="2009-11" db="EMBL/GenBank/DDBJ databases">
        <authorList>
            <consortium name="The Broad Institute Genome Sequencing Platform"/>
            <person name="Ward D."/>
            <person name="Feldgarden M."/>
            <person name="Earl A."/>
            <person name="Young S.K."/>
            <person name="Zeng Q."/>
            <person name="Koehrsen M."/>
            <person name="Alvarado L."/>
            <person name="Berlin A."/>
            <person name="Bochicchio J."/>
            <person name="Borenstein D."/>
            <person name="Chapman S.B."/>
            <person name="Chen Z."/>
            <person name="Engels R."/>
            <person name="Freedman E."/>
            <person name="Gellesch M."/>
            <person name="Goldberg J."/>
            <person name="Griggs A."/>
            <person name="Gujja S."/>
            <person name="Heilman E."/>
            <person name="Heiman D."/>
            <person name="Hepburn T."/>
            <person name="Howarth C."/>
            <person name="Jen D."/>
            <person name="Larson L."/>
            <person name="Lewis B."/>
            <person name="Mehta T."/>
            <person name="Park D."/>
            <person name="Pearson M."/>
            <person name="Roberts A."/>
            <person name="Saif S."/>
            <person name="Shea T."/>
            <person name="Shenoy N."/>
            <person name="Sisk P."/>
            <person name="Stolte C."/>
            <person name="Sykes S."/>
            <person name="Thomson T."/>
            <person name="Walk T."/>
            <person name="White J."/>
            <person name="Yandava C."/>
            <person name="Izard J."/>
            <person name="Baranova O.V."/>
            <person name="Blanton J.M."/>
            <person name="Tanner A.C."/>
            <person name="Dewhirst F.E."/>
            <person name="Haas B."/>
            <person name="Nusbaum C."/>
            <person name="Birren B."/>
        </authorList>
    </citation>
    <scope>NUCLEOTIDE SEQUENCE [LARGE SCALE GENOMIC DNA]</scope>
    <source>
        <strain evidence="2">1-1 BBBD Race 1</strain>
    </source>
</reference>
<name>A0A0C4FC79_PUCT1</name>
<proteinExistence type="predicted"/>
<feature type="region of interest" description="Disordered" evidence="1">
    <location>
        <begin position="58"/>
        <end position="97"/>
    </location>
</feature>
<protein>
    <submittedName>
        <fullName evidence="2 3">Uncharacterized protein</fullName>
    </submittedName>
</protein>
<dbReference type="EnsemblFungi" id="PTTG_10831-t43_1">
    <property type="protein sequence ID" value="PTTG_10831-t43_1-p1"/>
    <property type="gene ID" value="PTTG_10831"/>
</dbReference>
<keyword evidence="4" id="KW-1185">Reference proteome</keyword>
<evidence type="ECO:0000313" key="3">
    <source>
        <dbReference type="EnsemblFungi" id="PTTG_10831-t43_1-p1"/>
    </source>
</evidence>
<evidence type="ECO:0000313" key="2">
    <source>
        <dbReference type="EMBL" id="OAV89958.1"/>
    </source>
</evidence>
<dbReference type="AlphaFoldDB" id="A0A0C4FC79"/>
<dbReference type="Proteomes" id="UP000005240">
    <property type="component" value="Unassembled WGS sequence"/>
</dbReference>
<evidence type="ECO:0000256" key="1">
    <source>
        <dbReference type="SAM" id="MobiDB-lite"/>
    </source>
</evidence>
<reference evidence="2" key="2">
    <citation type="submission" date="2016-05" db="EMBL/GenBank/DDBJ databases">
        <title>Comparative analysis highlights variable genome content of wheat rusts and divergence of the mating loci.</title>
        <authorList>
            <person name="Cuomo C.A."/>
            <person name="Bakkeren G."/>
            <person name="Szabo L."/>
            <person name="Khalil H."/>
            <person name="Joly D."/>
            <person name="Goldberg J."/>
            <person name="Young S."/>
            <person name="Zeng Q."/>
            <person name="Fellers J."/>
        </authorList>
    </citation>
    <scope>NUCLEOTIDE SEQUENCE [LARGE SCALE GENOMIC DNA]</scope>
    <source>
        <strain evidence="2">1-1 BBBD Race 1</strain>
    </source>
</reference>